<evidence type="ECO:0000313" key="1">
    <source>
        <dbReference type="EMBL" id="RGA04165.1"/>
    </source>
</evidence>
<keyword evidence="2" id="KW-1185">Reference proteome</keyword>
<sequence>MNDEVKKRDAALVAVVQCLVDHDRIPAAHLEHQPWLKGEKVQPSAELVTWRSDHEETVYEGKTLQAWEDEATAAWPGWRCPF</sequence>
<dbReference type="Proteomes" id="UP000262538">
    <property type="component" value="Unassembled WGS sequence"/>
</dbReference>
<name>A0ABX9LJK8_9ACTN</name>
<organism evidence="1 2">
    <name type="scientific">Microbispora triticiradicis</name>
    <dbReference type="NCBI Taxonomy" id="2200763"/>
    <lineage>
        <taxon>Bacteria</taxon>
        <taxon>Bacillati</taxon>
        <taxon>Actinomycetota</taxon>
        <taxon>Actinomycetes</taxon>
        <taxon>Streptosporangiales</taxon>
        <taxon>Streptosporangiaceae</taxon>
        <taxon>Microbispora</taxon>
    </lineage>
</organism>
<proteinExistence type="predicted"/>
<protein>
    <submittedName>
        <fullName evidence="1">Uncharacterized protein</fullName>
    </submittedName>
</protein>
<evidence type="ECO:0000313" key="2">
    <source>
        <dbReference type="Proteomes" id="UP000262538"/>
    </source>
</evidence>
<reference evidence="1 2" key="1">
    <citation type="submission" date="2018-08" db="EMBL/GenBank/DDBJ databases">
        <title>Microbispora. triticiradicis sp. nov., a novel actinomycete isolated from the root of wheat (Triticum aestivum L.)).</title>
        <authorList>
            <person name="Han C."/>
        </authorList>
    </citation>
    <scope>NUCLEOTIDE SEQUENCE [LARGE SCALE GENOMIC DNA]</scope>
    <source>
        <strain evidence="1 2">NEAU-HRDPA2-9</strain>
    </source>
</reference>
<gene>
    <name evidence="1" type="ORF">DI270_015765</name>
</gene>
<dbReference type="EMBL" id="QFZU02000064">
    <property type="protein sequence ID" value="RGA04165.1"/>
    <property type="molecule type" value="Genomic_DNA"/>
</dbReference>
<comment type="caution">
    <text evidence="1">The sequence shown here is derived from an EMBL/GenBank/DDBJ whole genome shotgun (WGS) entry which is preliminary data.</text>
</comment>
<accession>A0ABX9LJK8</accession>